<dbReference type="Proteomes" id="UP000183900">
    <property type="component" value="Unassembled WGS sequence"/>
</dbReference>
<dbReference type="InterPro" id="IPR015422">
    <property type="entry name" value="PyrdxlP-dep_Trfase_small"/>
</dbReference>
<comment type="cofactor">
    <cofactor evidence="1 5">
        <name>pyridoxal 5'-phosphate</name>
        <dbReference type="ChEBI" id="CHEBI:597326"/>
    </cofactor>
</comment>
<evidence type="ECO:0000256" key="3">
    <source>
        <dbReference type="ARBA" id="ARBA00011881"/>
    </source>
</evidence>
<dbReference type="PANTHER" id="PTHR48097:SF5">
    <property type="entry name" value="LOW SPECIFICITY L-THREONINE ALDOLASE"/>
    <property type="match status" value="1"/>
</dbReference>
<dbReference type="EC" id="4.1.2.48" evidence="5"/>
<dbReference type="OrthoDB" id="9774495at2"/>
<evidence type="ECO:0000256" key="2">
    <source>
        <dbReference type="ARBA" id="ARBA00006966"/>
    </source>
</evidence>
<evidence type="ECO:0000313" key="8">
    <source>
        <dbReference type="Proteomes" id="UP000183900"/>
    </source>
</evidence>
<name>A0A0K6I2G1_9HYPH</name>
<dbReference type="InterPro" id="IPR026273">
    <property type="entry name" value="Low_specificity_L-TA_bact"/>
</dbReference>
<gene>
    <name evidence="7" type="ORF">Ga0061067_107156</name>
</gene>
<organism evidence="7 8">
    <name type="scientific">Pannonibacter indicus</name>
    <dbReference type="NCBI Taxonomy" id="466044"/>
    <lineage>
        <taxon>Bacteria</taxon>
        <taxon>Pseudomonadati</taxon>
        <taxon>Pseudomonadota</taxon>
        <taxon>Alphaproteobacteria</taxon>
        <taxon>Hyphomicrobiales</taxon>
        <taxon>Stappiaceae</taxon>
        <taxon>Pannonibacter</taxon>
    </lineage>
</organism>
<evidence type="ECO:0000256" key="4">
    <source>
        <dbReference type="ARBA" id="ARBA00022898"/>
    </source>
</evidence>
<dbReference type="GO" id="GO:0006567">
    <property type="term" value="P:L-threonine catabolic process"/>
    <property type="evidence" value="ECO:0007669"/>
    <property type="project" value="UniProtKB-UniRule"/>
</dbReference>
<keyword evidence="5" id="KW-0456">Lyase</keyword>
<dbReference type="PANTHER" id="PTHR48097">
    <property type="entry name" value="L-THREONINE ALDOLASE-RELATED"/>
    <property type="match status" value="1"/>
</dbReference>
<proteinExistence type="inferred from homology"/>
<dbReference type="InterPro" id="IPR015421">
    <property type="entry name" value="PyrdxlP-dep_Trfase_major"/>
</dbReference>
<dbReference type="SUPFAM" id="SSF53383">
    <property type="entry name" value="PLP-dependent transferases"/>
    <property type="match status" value="1"/>
</dbReference>
<dbReference type="AlphaFoldDB" id="A0A0K6I2G1"/>
<dbReference type="Gene3D" id="3.40.640.10">
    <property type="entry name" value="Type I PLP-dependent aspartate aminotransferase-like (Major domain)"/>
    <property type="match status" value="1"/>
</dbReference>
<dbReference type="InterPro" id="IPR001597">
    <property type="entry name" value="ArAA_b-elim_lyase/Thr_aldolase"/>
</dbReference>
<keyword evidence="8" id="KW-1185">Reference proteome</keyword>
<evidence type="ECO:0000256" key="1">
    <source>
        <dbReference type="ARBA" id="ARBA00001933"/>
    </source>
</evidence>
<comment type="catalytic activity">
    <reaction evidence="5">
        <text>L-threonine = acetaldehyde + glycine</text>
        <dbReference type="Rhea" id="RHEA:19625"/>
        <dbReference type="ChEBI" id="CHEBI:15343"/>
        <dbReference type="ChEBI" id="CHEBI:57305"/>
        <dbReference type="ChEBI" id="CHEBI:57926"/>
        <dbReference type="EC" id="4.1.2.48"/>
    </reaction>
</comment>
<comment type="subunit">
    <text evidence="3">Homotetramer.</text>
</comment>
<dbReference type="EMBL" id="CYHE01000007">
    <property type="protein sequence ID" value="CUA97482.1"/>
    <property type="molecule type" value="Genomic_DNA"/>
</dbReference>
<dbReference type="InterPro" id="IPR015424">
    <property type="entry name" value="PyrdxlP-dep_Trfase"/>
</dbReference>
<sequence>MIFASDNWAGASAPVAAALSRHSTGLAPAYGGDPLTLSVKARFSEFFECNVEVFFVPTGTAANALALSAYAKPGGVVFAHATAHVANDECNAPEFLTMGQKIRGLPGANGKLTPAVLTNAMAEHPDGELNSGQVAGLSLTQATECGTVYTAREIRALADVAKSRGIVVHMDGARFANALITSGGSAADITWRAGVDVLSFGGTKNGCWCAEAVIFFNPGEGSQFRYLSKRAGHILSKSRFVAAQFEGYLEDGHWLDNARHANAMARRLADGLVRSGFARLAWPVEANEVFPVLPTHVINRLRAEGAVIREWPPAGLEGHTAPGADEALLRLVCSFATTEEEVERFLALAAG</sequence>
<dbReference type="PIRSF" id="PIRSF038940">
    <property type="entry name" value="Low_specificity_LTA"/>
    <property type="match status" value="1"/>
</dbReference>
<dbReference type="GO" id="GO:0008732">
    <property type="term" value="F:L-allo-threonine aldolase activity"/>
    <property type="evidence" value="ECO:0007669"/>
    <property type="project" value="RHEA"/>
</dbReference>
<evidence type="ECO:0000256" key="5">
    <source>
        <dbReference type="PIRNR" id="PIRNR038940"/>
    </source>
</evidence>
<comment type="function">
    <text evidence="5">Catalyzes the cleavage of L-allo-threonine and L-threonine to glycine and acetaldehyde.</text>
</comment>
<protein>
    <recommendedName>
        <fullName evidence="5">L-threonine aldolase</fullName>
        <ecNumber evidence="5">4.1.2.48</ecNumber>
    </recommendedName>
</protein>
<comment type="catalytic activity">
    <reaction evidence="5">
        <text>L-allo-threonine = acetaldehyde + glycine</text>
        <dbReference type="Rhea" id="RHEA:26209"/>
        <dbReference type="ChEBI" id="CHEBI:15343"/>
        <dbReference type="ChEBI" id="CHEBI:57305"/>
        <dbReference type="ChEBI" id="CHEBI:58585"/>
        <dbReference type="EC" id="4.1.2.48"/>
    </reaction>
</comment>
<comment type="similarity">
    <text evidence="2 5">Belongs to the threonine aldolase family.</text>
</comment>
<evidence type="ECO:0000259" key="6">
    <source>
        <dbReference type="Pfam" id="PF01212"/>
    </source>
</evidence>
<evidence type="ECO:0000313" key="7">
    <source>
        <dbReference type="EMBL" id="CUA97482.1"/>
    </source>
</evidence>
<feature type="domain" description="Aromatic amino acid beta-eliminating lyase/threonine aldolase" evidence="6">
    <location>
        <begin position="3"/>
        <end position="289"/>
    </location>
</feature>
<accession>A0A0K6I2G1</accession>
<dbReference type="Pfam" id="PF01212">
    <property type="entry name" value="Beta_elim_lyase"/>
    <property type="match status" value="1"/>
</dbReference>
<reference evidence="8" key="1">
    <citation type="submission" date="2015-08" db="EMBL/GenBank/DDBJ databases">
        <authorList>
            <person name="Varghese N."/>
        </authorList>
    </citation>
    <scope>NUCLEOTIDE SEQUENCE [LARGE SCALE GENOMIC DNA]</scope>
    <source>
        <strain evidence="8">DSM 23407</strain>
    </source>
</reference>
<keyword evidence="4 5" id="KW-0663">Pyridoxal phosphate</keyword>
<dbReference type="RefSeq" id="WP_055456017.1">
    <property type="nucleotide sequence ID" value="NZ_CYHE01000007.1"/>
</dbReference>
<dbReference type="Gene3D" id="3.90.1150.10">
    <property type="entry name" value="Aspartate Aminotransferase, domain 1"/>
    <property type="match status" value="1"/>
</dbReference>